<dbReference type="Proteomes" id="UP000584642">
    <property type="component" value="Unassembled WGS sequence"/>
</dbReference>
<dbReference type="PANTHER" id="PTHR44051">
    <property type="entry name" value="GLUTATHIONE S-TRANSFERASE-RELATED"/>
    <property type="match status" value="1"/>
</dbReference>
<dbReference type="Pfam" id="PF02798">
    <property type="entry name" value="GST_N"/>
    <property type="match status" value="1"/>
</dbReference>
<dbReference type="InterPro" id="IPR010987">
    <property type="entry name" value="Glutathione-S-Trfase_C-like"/>
</dbReference>
<dbReference type="InterPro" id="IPR004046">
    <property type="entry name" value="GST_C"/>
</dbReference>
<dbReference type="CDD" id="cd03057">
    <property type="entry name" value="GST_N_Beta"/>
    <property type="match status" value="1"/>
</dbReference>
<dbReference type="EMBL" id="JABFDB010000003">
    <property type="protein sequence ID" value="NYZ19538.1"/>
    <property type="molecule type" value="Genomic_DNA"/>
</dbReference>
<dbReference type="RefSeq" id="WP_180281316.1">
    <property type="nucleotide sequence ID" value="NZ_JABFDB010000003.1"/>
</dbReference>
<accession>A0ABX2T8L5</accession>
<comment type="similarity">
    <text evidence="1">Belongs to the GST superfamily.</text>
</comment>
<dbReference type="Gene3D" id="3.40.30.10">
    <property type="entry name" value="Glutaredoxin"/>
    <property type="match status" value="1"/>
</dbReference>
<dbReference type="InterPro" id="IPR004045">
    <property type="entry name" value="Glutathione_S-Trfase_N"/>
</dbReference>
<evidence type="ECO:0000256" key="1">
    <source>
        <dbReference type="RuleBase" id="RU003494"/>
    </source>
</evidence>
<dbReference type="InterPro" id="IPR036282">
    <property type="entry name" value="Glutathione-S-Trfase_C_sf"/>
</dbReference>
<dbReference type="Gene3D" id="1.20.1050.10">
    <property type="match status" value="1"/>
</dbReference>
<feature type="domain" description="GST C-terminal" evidence="3">
    <location>
        <begin position="85"/>
        <end position="208"/>
    </location>
</feature>
<feature type="domain" description="GST N-terminal" evidence="2">
    <location>
        <begin position="1"/>
        <end position="80"/>
    </location>
</feature>
<dbReference type="SFLD" id="SFLDG00358">
    <property type="entry name" value="Main_(cytGST)"/>
    <property type="match status" value="1"/>
</dbReference>
<dbReference type="SUPFAM" id="SSF47616">
    <property type="entry name" value="GST C-terminal domain-like"/>
    <property type="match status" value="1"/>
</dbReference>
<proteinExistence type="inferred from homology"/>
<dbReference type="SFLD" id="SFLDS00019">
    <property type="entry name" value="Glutathione_Transferase_(cytos"/>
    <property type="match status" value="1"/>
</dbReference>
<evidence type="ECO:0000259" key="2">
    <source>
        <dbReference type="PROSITE" id="PS50404"/>
    </source>
</evidence>
<reference evidence="4 5" key="1">
    <citation type="submission" date="2020-05" db="EMBL/GenBank/DDBJ databases">
        <title>Azospirillum oleiclasticum sp. nov, a nitrogen-fixing and heavy crude oil-emulsifying bacterium isolated from the crude oil of Yumen Oilfield.</title>
        <authorList>
            <person name="Wu D."/>
            <person name="Cai M."/>
            <person name="Zhang X."/>
        </authorList>
    </citation>
    <scope>NUCLEOTIDE SEQUENCE [LARGE SCALE GENOMIC DNA]</scope>
    <source>
        <strain evidence="4 5">ROY-1-1-2</strain>
    </source>
</reference>
<dbReference type="Pfam" id="PF00043">
    <property type="entry name" value="GST_C"/>
    <property type="match status" value="1"/>
</dbReference>
<dbReference type="InterPro" id="IPR036249">
    <property type="entry name" value="Thioredoxin-like_sf"/>
</dbReference>
<dbReference type="SFLD" id="SFLDG01150">
    <property type="entry name" value="Main.1:_Beta-like"/>
    <property type="match status" value="1"/>
</dbReference>
<gene>
    <name evidence="4" type="ORF">HND93_07430</name>
</gene>
<dbReference type="CDD" id="cd03188">
    <property type="entry name" value="GST_C_Beta"/>
    <property type="match status" value="1"/>
</dbReference>
<dbReference type="SUPFAM" id="SSF52833">
    <property type="entry name" value="Thioredoxin-like"/>
    <property type="match status" value="1"/>
</dbReference>
<comment type="caution">
    <text evidence="4">The sequence shown here is derived from an EMBL/GenBank/DDBJ whole genome shotgun (WGS) entry which is preliminary data.</text>
</comment>
<dbReference type="InterPro" id="IPR040079">
    <property type="entry name" value="Glutathione_S-Trfase"/>
</dbReference>
<protein>
    <submittedName>
        <fullName evidence="4">Glutathione S-transferase</fullName>
    </submittedName>
</protein>
<sequence>MLTFFYSPWACSLASHIALEETGAAYEERSLAFAKDEQRSAEYLAVNPRGRVPALKVGDVVLTENSAILPFIADHFPDAGLLPADAVQRARCASLIGFISSTVHPSYTHIRRPERFAEDKAVFPELIATGRKNFLANLRDLDAQLAGKTWAMGDAYTVCDPYVFVMGSWPQRIDLPIDELTNLNAHRQRMLARPAVQRVLAREGLTVV</sequence>
<organism evidence="4 5">
    <name type="scientific">Azospirillum oleiclasticum</name>
    <dbReference type="NCBI Taxonomy" id="2735135"/>
    <lineage>
        <taxon>Bacteria</taxon>
        <taxon>Pseudomonadati</taxon>
        <taxon>Pseudomonadota</taxon>
        <taxon>Alphaproteobacteria</taxon>
        <taxon>Rhodospirillales</taxon>
        <taxon>Azospirillaceae</taxon>
        <taxon>Azospirillum</taxon>
    </lineage>
</organism>
<evidence type="ECO:0000313" key="5">
    <source>
        <dbReference type="Proteomes" id="UP000584642"/>
    </source>
</evidence>
<evidence type="ECO:0000313" key="4">
    <source>
        <dbReference type="EMBL" id="NYZ19538.1"/>
    </source>
</evidence>
<dbReference type="PANTHER" id="PTHR44051:SF8">
    <property type="entry name" value="GLUTATHIONE S-TRANSFERASE GSTA"/>
    <property type="match status" value="1"/>
</dbReference>
<keyword evidence="5" id="KW-1185">Reference proteome</keyword>
<dbReference type="PROSITE" id="PS50405">
    <property type="entry name" value="GST_CTER"/>
    <property type="match status" value="1"/>
</dbReference>
<name>A0ABX2T8L5_9PROT</name>
<evidence type="ECO:0000259" key="3">
    <source>
        <dbReference type="PROSITE" id="PS50405"/>
    </source>
</evidence>
<dbReference type="PROSITE" id="PS50404">
    <property type="entry name" value="GST_NTER"/>
    <property type="match status" value="1"/>
</dbReference>